<feature type="repeat" description="ANK" evidence="7">
    <location>
        <begin position="220"/>
        <end position="243"/>
    </location>
</feature>
<keyword evidence="4 8" id="KW-1133">Transmembrane helix</keyword>
<dbReference type="RefSeq" id="XP_030528242.1">
    <property type="nucleotide sequence ID" value="XM_030672382.2"/>
</dbReference>
<dbReference type="PROSITE" id="PS50297">
    <property type="entry name" value="ANK_REP_REGION"/>
    <property type="match status" value="5"/>
</dbReference>
<sequence>MMGDFDSLMELLDNNPSDYILNQKTPMDNNVLHIAARHRQASFVEQLIYRHPSGGSLLWQEDYKGHTPLHTAARVGCVDIVRVVIDYLRSSPPGDIEGGGLVDLLRKANADKETALHQAVRNGHSSAVKLLVEADPTLCDVSNNDDESPLYLAAAQGFLDIAELILDASPLPSPSSSSSGKGPKGMTALHAAICYTPQGHDCLRTMVNKRPHMISEGDDIGWTPLHYAAHLGKVEAVQILLRHEVSAAHLLAKDGASALHIAALVGHIDVMDELIKFCPDTCDSINSRGQTALHSAVLGGQIKVVKHVLETPKLEDLINARDRDGNTALHLAALCRDYDMMNILARDKRVDIRATNKERLTALGIFDGHEKVGFKAAKVQYLLEAWVCVNDMQDRAIKHVKRLEKRYGEERSSISITTGNMAYQEKFDKPNGCVHNNCLLIAVFIATVTFAAAFTLPGGYYNNGPDQGTATFVRQAAFKAFVVFNTTAFCFSVLAIYLQFDLSPTGEFEPMGMRHVHVAGVSIYIALLGMVLAFASGMYIVLAKTIGWGIIGYTLAGSMAMICLIGRFMKPKVRFGFQTRPPARSIKNLLVGMESSHRSSYTCKL</sequence>
<evidence type="ECO:0000259" key="9">
    <source>
        <dbReference type="Pfam" id="PF13962"/>
    </source>
</evidence>
<dbReference type="Proteomes" id="UP000827889">
    <property type="component" value="Chromosome 11"/>
</dbReference>
<dbReference type="PROSITE" id="PS50088">
    <property type="entry name" value="ANK_REPEAT"/>
    <property type="match status" value="5"/>
</dbReference>
<organism evidence="10 11">
    <name type="scientific">Rhodamnia argentea</name>
    <dbReference type="NCBI Taxonomy" id="178133"/>
    <lineage>
        <taxon>Eukaryota</taxon>
        <taxon>Viridiplantae</taxon>
        <taxon>Streptophyta</taxon>
        <taxon>Embryophyta</taxon>
        <taxon>Tracheophyta</taxon>
        <taxon>Spermatophyta</taxon>
        <taxon>Magnoliopsida</taxon>
        <taxon>eudicotyledons</taxon>
        <taxon>Gunneridae</taxon>
        <taxon>Pentapetalae</taxon>
        <taxon>rosids</taxon>
        <taxon>malvids</taxon>
        <taxon>Myrtales</taxon>
        <taxon>Myrtaceae</taxon>
        <taxon>Myrtoideae</taxon>
        <taxon>Myrteae</taxon>
        <taxon>Australasian group</taxon>
        <taxon>Rhodamnia</taxon>
    </lineage>
</organism>
<keyword evidence="5 7" id="KW-0040">ANK repeat</keyword>
<dbReference type="GeneID" id="115739350"/>
<reference evidence="11" key="1">
    <citation type="submission" date="2025-08" db="UniProtKB">
        <authorList>
            <consortium name="RefSeq"/>
        </authorList>
    </citation>
    <scope>IDENTIFICATION</scope>
    <source>
        <tissue evidence="11">Leaf</tissue>
    </source>
</reference>
<proteinExistence type="predicted"/>
<feature type="transmembrane region" description="Helical" evidence="8">
    <location>
        <begin position="438"/>
        <end position="456"/>
    </location>
</feature>
<name>A0A8B8P088_9MYRT</name>
<comment type="subcellular location">
    <subcellularLocation>
        <location evidence="1">Membrane</location>
        <topology evidence="1">Multi-pass membrane protein</topology>
    </subcellularLocation>
</comment>
<dbReference type="Gene3D" id="1.25.40.20">
    <property type="entry name" value="Ankyrin repeat-containing domain"/>
    <property type="match status" value="2"/>
</dbReference>
<gene>
    <name evidence="11" type="primary">LOC115739350</name>
</gene>
<keyword evidence="6 8" id="KW-0472">Membrane</keyword>
<keyword evidence="10" id="KW-1185">Reference proteome</keyword>
<evidence type="ECO:0000256" key="2">
    <source>
        <dbReference type="ARBA" id="ARBA00022692"/>
    </source>
</evidence>
<dbReference type="GO" id="GO:0005886">
    <property type="term" value="C:plasma membrane"/>
    <property type="evidence" value="ECO:0007669"/>
    <property type="project" value="TreeGrafter"/>
</dbReference>
<evidence type="ECO:0000256" key="7">
    <source>
        <dbReference type="PROSITE-ProRule" id="PRU00023"/>
    </source>
</evidence>
<evidence type="ECO:0000313" key="11">
    <source>
        <dbReference type="RefSeq" id="XP_030528242.1"/>
    </source>
</evidence>
<accession>A0A8B8P088</accession>
<feature type="repeat" description="ANK" evidence="7">
    <location>
        <begin position="254"/>
        <end position="276"/>
    </location>
</feature>
<dbReference type="PANTHER" id="PTHR24186:SF50">
    <property type="entry name" value="ANKYRIN REPEAT-CONTAINING PROTEIN ITN1-LIKE ISOFORM X1"/>
    <property type="match status" value="1"/>
</dbReference>
<feature type="repeat" description="ANK" evidence="7">
    <location>
        <begin position="111"/>
        <end position="143"/>
    </location>
</feature>
<evidence type="ECO:0000256" key="4">
    <source>
        <dbReference type="ARBA" id="ARBA00022989"/>
    </source>
</evidence>
<feature type="domain" description="PGG" evidence="9">
    <location>
        <begin position="435"/>
        <end position="541"/>
    </location>
</feature>
<feature type="transmembrane region" description="Helical" evidence="8">
    <location>
        <begin position="546"/>
        <end position="565"/>
    </location>
</feature>
<dbReference type="SUPFAM" id="SSF48403">
    <property type="entry name" value="Ankyrin repeat"/>
    <property type="match status" value="1"/>
</dbReference>
<keyword evidence="2 8" id="KW-0812">Transmembrane</keyword>
<dbReference type="SMART" id="SM00248">
    <property type="entry name" value="ANK"/>
    <property type="match status" value="9"/>
</dbReference>
<dbReference type="OrthoDB" id="303876at2759"/>
<feature type="transmembrane region" description="Helical" evidence="8">
    <location>
        <begin position="518"/>
        <end position="540"/>
    </location>
</feature>
<feature type="transmembrane region" description="Helical" evidence="8">
    <location>
        <begin position="476"/>
        <end position="498"/>
    </location>
</feature>
<evidence type="ECO:0000256" key="6">
    <source>
        <dbReference type="ARBA" id="ARBA00023136"/>
    </source>
</evidence>
<feature type="repeat" description="ANK" evidence="7">
    <location>
        <begin position="64"/>
        <end position="86"/>
    </location>
</feature>
<dbReference type="InterPro" id="IPR026961">
    <property type="entry name" value="PGG_dom"/>
</dbReference>
<dbReference type="InterPro" id="IPR036770">
    <property type="entry name" value="Ankyrin_rpt-contain_sf"/>
</dbReference>
<dbReference type="AlphaFoldDB" id="A0A8B8P088"/>
<dbReference type="PANTHER" id="PTHR24186">
    <property type="entry name" value="PROTEIN PHOSPHATASE 1 REGULATORY SUBUNIT"/>
    <property type="match status" value="1"/>
</dbReference>
<dbReference type="Pfam" id="PF12796">
    <property type="entry name" value="Ank_2"/>
    <property type="match status" value="4"/>
</dbReference>
<feature type="repeat" description="ANK" evidence="7">
    <location>
        <begin position="288"/>
        <end position="310"/>
    </location>
</feature>
<evidence type="ECO:0000256" key="1">
    <source>
        <dbReference type="ARBA" id="ARBA00004141"/>
    </source>
</evidence>
<keyword evidence="3" id="KW-0677">Repeat</keyword>
<dbReference type="KEGG" id="rarg:115739350"/>
<evidence type="ECO:0000313" key="10">
    <source>
        <dbReference type="Proteomes" id="UP000827889"/>
    </source>
</evidence>
<dbReference type="InterPro" id="IPR002110">
    <property type="entry name" value="Ankyrin_rpt"/>
</dbReference>
<evidence type="ECO:0000256" key="3">
    <source>
        <dbReference type="ARBA" id="ARBA00022737"/>
    </source>
</evidence>
<evidence type="ECO:0000256" key="5">
    <source>
        <dbReference type="ARBA" id="ARBA00023043"/>
    </source>
</evidence>
<dbReference type="Pfam" id="PF13962">
    <property type="entry name" value="PGG"/>
    <property type="match status" value="1"/>
</dbReference>
<protein>
    <submittedName>
        <fullName evidence="11">Ankyrin repeat-containing protein ITN1-like</fullName>
    </submittedName>
</protein>
<evidence type="ECO:0000256" key="8">
    <source>
        <dbReference type="SAM" id="Phobius"/>
    </source>
</evidence>